<evidence type="ECO:0000256" key="4">
    <source>
        <dbReference type="PROSITE-ProRule" id="PRU00433"/>
    </source>
</evidence>
<evidence type="ECO:0000256" key="3">
    <source>
        <dbReference type="ARBA" id="ARBA00023004"/>
    </source>
</evidence>
<dbReference type="OrthoDB" id="7363829at2"/>
<reference evidence="7 8" key="1">
    <citation type="submission" date="2018-12" db="EMBL/GenBank/DDBJ databases">
        <title>Mesorhizobium carbonis sp. nov., isolated from coal mine water.</title>
        <authorList>
            <person name="Xin W."/>
            <person name="Xu Z."/>
            <person name="Xiang F."/>
            <person name="Zhang J."/>
            <person name="Xi L."/>
            <person name="Liu J."/>
        </authorList>
    </citation>
    <scope>NUCLEOTIDE SEQUENCE [LARGE SCALE GENOMIC DNA]</scope>
    <source>
        <strain evidence="7 8">B2.3</strain>
    </source>
</reference>
<evidence type="ECO:0000256" key="5">
    <source>
        <dbReference type="SAM" id="SignalP"/>
    </source>
</evidence>
<dbReference type="InterPro" id="IPR036909">
    <property type="entry name" value="Cyt_c-like_dom_sf"/>
</dbReference>
<feature type="domain" description="Cytochrome c" evidence="6">
    <location>
        <begin position="19"/>
        <end position="106"/>
    </location>
</feature>
<keyword evidence="8" id="KW-1185">Reference proteome</keyword>
<keyword evidence="2 4" id="KW-0479">Metal-binding</keyword>
<keyword evidence="3 4" id="KW-0408">Iron</keyword>
<dbReference type="GO" id="GO:0009055">
    <property type="term" value="F:electron transfer activity"/>
    <property type="evidence" value="ECO:0007669"/>
    <property type="project" value="InterPro"/>
</dbReference>
<keyword evidence="1 4" id="KW-0349">Heme</keyword>
<protein>
    <submittedName>
        <fullName evidence="7">Cytochrome c</fullName>
    </submittedName>
</protein>
<keyword evidence="5" id="KW-0732">Signal</keyword>
<feature type="signal peptide" evidence="5">
    <location>
        <begin position="1"/>
        <end position="21"/>
    </location>
</feature>
<feature type="chain" id="PRO_5019265747" evidence="5">
    <location>
        <begin position="22"/>
        <end position="107"/>
    </location>
</feature>
<evidence type="ECO:0000256" key="2">
    <source>
        <dbReference type="ARBA" id="ARBA00022723"/>
    </source>
</evidence>
<dbReference type="GO" id="GO:0046872">
    <property type="term" value="F:metal ion binding"/>
    <property type="evidence" value="ECO:0007669"/>
    <property type="project" value="UniProtKB-KW"/>
</dbReference>
<evidence type="ECO:0000313" key="8">
    <source>
        <dbReference type="Proteomes" id="UP000278398"/>
    </source>
</evidence>
<dbReference type="RefSeq" id="WP_126697745.1">
    <property type="nucleotide sequence ID" value="NZ_RWKW01000004.1"/>
</dbReference>
<dbReference type="Proteomes" id="UP000278398">
    <property type="component" value="Unassembled WGS sequence"/>
</dbReference>
<evidence type="ECO:0000256" key="1">
    <source>
        <dbReference type="ARBA" id="ARBA00022617"/>
    </source>
</evidence>
<gene>
    <name evidence="7" type="ORF">EJC49_01780</name>
</gene>
<dbReference type="InterPro" id="IPR009056">
    <property type="entry name" value="Cyt_c-like_dom"/>
</dbReference>
<accession>A0A429Z304</accession>
<organism evidence="7 8">
    <name type="scientific">Aquibium carbonis</name>
    <dbReference type="NCBI Taxonomy" id="2495581"/>
    <lineage>
        <taxon>Bacteria</taxon>
        <taxon>Pseudomonadati</taxon>
        <taxon>Pseudomonadota</taxon>
        <taxon>Alphaproteobacteria</taxon>
        <taxon>Hyphomicrobiales</taxon>
        <taxon>Phyllobacteriaceae</taxon>
        <taxon>Aquibium</taxon>
    </lineage>
</organism>
<proteinExistence type="predicted"/>
<evidence type="ECO:0000313" key="7">
    <source>
        <dbReference type="EMBL" id="RST88083.1"/>
    </source>
</evidence>
<dbReference type="EMBL" id="RWKW01000004">
    <property type="protein sequence ID" value="RST88083.1"/>
    <property type="molecule type" value="Genomic_DNA"/>
</dbReference>
<dbReference type="Gene3D" id="1.10.760.10">
    <property type="entry name" value="Cytochrome c-like domain"/>
    <property type="match status" value="1"/>
</dbReference>
<dbReference type="AlphaFoldDB" id="A0A429Z304"/>
<sequence length="107" mass="11731">MSNTKPWLLLLAIAFVQPAAASDPESAFRGKRLAEVNCADCHAIAQVDESLDPAAPPFRSMAERRDLASLRTEMTGDLFLRHAVMPDFEPDAGQANDIVTYIESIQD</sequence>
<dbReference type="GO" id="GO:0020037">
    <property type="term" value="F:heme binding"/>
    <property type="evidence" value="ECO:0007669"/>
    <property type="project" value="InterPro"/>
</dbReference>
<dbReference type="SUPFAM" id="SSF46626">
    <property type="entry name" value="Cytochrome c"/>
    <property type="match status" value="1"/>
</dbReference>
<dbReference type="PROSITE" id="PS51007">
    <property type="entry name" value="CYTC"/>
    <property type="match status" value="1"/>
</dbReference>
<comment type="caution">
    <text evidence="7">The sequence shown here is derived from an EMBL/GenBank/DDBJ whole genome shotgun (WGS) entry which is preliminary data.</text>
</comment>
<evidence type="ECO:0000259" key="6">
    <source>
        <dbReference type="PROSITE" id="PS51007"/>
    </source>
</evidence>
<name>A0A429Z304_9HYPH</name>